<comment type="similarity">
    <text evidence="2 7">Belongs to the UPF0114 family.</text>
</comment>
<sequence>MIERMIEKSLFASRWILAPVYLGLSLVLVALGLKFFQEIFHLFLHLWTMRETALILTVLTLVDLVLVASLVVMVMFSGYENFVSKMDIDADSEKLGWLGKLDPSTLKLKVAISIVAISSIHLLKAFMNTEQIANDKLLWYVIIHLTFVVSAVLMSVMDKISFSAHRDHSLMTAKPMPTSGQESRPG</sequence>
<reference evidence="9" key="1">
    <citation type="submission" date="2011-06" db="EMBL/GenBank/DDBJ databases">
        <authorList>
            <consortium name="US DOE Joint Genome Institute (JGI-PGF)"/>
            <person name="Lucas S."/>
            <person name="Han J."/>
            <person name="Lapidus A."/>
            <person name="Cheng J.-F."/>
            <person name="Goodwin L."/>
            <person name="Pitluck S."/>
            <person name="Peters L."/>
            <person name="Land M.L."/>
            <person name="Hauser L."/>
            <person name="Vogl K."/>
            <person name="Liu Z."/>
            <person name="Overmann J."/>
            <person name="Frigaard N.-U."/>
            <person name="Bryant D.A."/>
            <person name="Woyke T.J."/>
        </authorList>
    </citation>
    <scope>NUCLEOTIDE SEQUENCE [LARGE SCALE GENOMIC DNA]</scope>
    <source>
        <strain evidence="9">970</strain>
    </source>
</reference>
<feature type="transmembrane region" description="Helical" evidence="7">
    <location>
        <begin position="53"/>
        <end position="76"/>
    </location>
</feature>
<dbReference type="STRING" id="631362.Thi970DRAFT_00126"/>
<reference evidence="8 9" key="2">
    <citation type="submission" date="2011-11" db="EMBL/GenBank/DDBJ databases">
        <authorList>
            <consortium name="US DOE Joint Genome Institute"/>
            <person name="Lucas S."/>
            <person name="Han J."/>
            <person name="Lapidus A."/>
            <person name="Cheng J.-F."/>
            <person name="Goodwin L."/>
            <person name="Pitluck S."/>
            <person name="Peters L."/>
            <person name="Ovchinnikova G."/>
            <person name="Zhang X."/>
            <person name="Detter J.C."/>
            <person name="Han C."/>
            <person name="Tapia R."/>
            <person name="Land M."/>
            <person name="Hauser L."/>
            <person name="Kyrpides N."/>
            <person name="Ivanova N."/>
            <person name="Pagani I."/>
            <person name="Vogl K."/>
            <person name="Liu Z."/>
            <person name="Overmann J."/>
            <person name="Frigaard N.-U."/>
            <person name="Bryant D."/>
            <person name="Woyke T."/>
        </authorList>
    </citation>
    <scope>NUCLEOTIDE SEQUENCE [LARGE SCALE GENOMIC DNA]</scope>
    <source>
        <strain evidence="8 9">970</strain>
    </source>
</reference>
<comment type="subcellular location">
    <subcellularLocation>
        <location evidence="1 7">Cell membrane</location>
        <topology evidence="1 7">Multi-pass membrane protein</topology>
    </subcellularLocation>
</comment>
<keyword evidence="3 7" id="KW-1003">Cell membrane</keyword>
<dbReference type="PANTHER" id="PTHR38596">
    <property type="entry name" value="UPF0114 PROTEIN YQHA"/>
    <property type="match status" value="1"/>
</dbReference>
<dbReference type="HOGENOM" id="CLU_097887_1_0_6"/>
<feature type="transmembrane region" description="Helical" evidence="7">
    <location>
        <begin position="12"/>
        <end position="33"/>
    </location>
</feature>
<evidence type="ECO:0000256" key="1">
    <source>
        <dbReference type="ARBA" id="ARBA00004651"/>
    </source>
</evidence>
<keyword evidence="5 7" id="KW-1133">Transmembrane helix</keyword>
<organism evidence="8 9">
    <name type="scientific">Thiorhodovibrio frisius</name>
    <dbReference type="NCBI Taxonomy" id="631362"/>
    <lineage>
        <taxon>Bacteria</taxon>
        <taxon>Pseudomonadati</taxon>
        <taxon>Pseudomonadota</taxon>
        <taxon>Gammaproteobacteria</taxon>
        <taxon>Chromatiales</taxon>
        <taxon>Chromatiaceae</taxon>
        <taxon>Thiorhodovibrio</taxon>
    </lineage>
</organism>
<evidence type="ECO:0000256" key="4">
    <source>
        <dbReference type="ARBA" id="ARBA00022692"/>
    </source>
</evidence>
<evidence type="ECO:0000313" key="8">
    <source>
        <dbReference type="EMBL" id="EIC23989.1"/>
    </source>
</evidence>
<dbReference type="AlphaFoldDB" id="H8YVP9"/>
<dbReference type="Pfam" id="PF03350">
    <property type="entry name" value="UPF0114"/>
    <property type="match status" value="1"/>
</dbReference>
<dbReference type="Proteomes" id="UP000002964">
    <property type="component" value="Unassembled WGS sequence"/>
</dbReference>
<evidence type="ECO:0000256" key="7">
    <source>
        <dbReference type="HAMAP-Rule" id="MF_00143"/>
    </source>
</evidence>
<keyword evidence="4 7" id="KW-0812">Transmembrane</keyword>
<dbReference type="PANTHER" id="PTHR38596:SF1">
    <property type="entry name" value="UPF0114 PROTEIN YQHA"/>
    <property type="match status" value="1"/>
</dbReference>
<dbReference type="RefSeq" id="WP_009146612.1">
    <property type="nucleotide sequence ID" value="NZ_JH603163.1"/>
</dbReference>
<evidence type="ECO:0000256" key="2">
    <source>
        <dbReference type="ARBA" id="ARBA00005774"/>
    </source>
</evidence>
<dbReference type="EMBL" id="JH603163">
    <property type="protein sequence ID" value="EIC23989.1"/>
    <property type="molecule type" value="Genomic_DNA"/>
</dbReference>
<dbReference type="GO" id="GO:0005886">
    <property type="term" value="C:plasma membrane"/>
    <property type="evidence" value="ECO:0007669"/>
    <property type="project" value="UniProtKB-SubCell"/>
</dbReference>
<evidence type="ECO:0000256" key="3">
    <source>
        <dbReference type="ARBA" id="ARBA00022475"/>
    </source>
</evidence>
<dbReference type="NCBIfam" id="TIGR00645">
    <property type="entry name" value="HI0507"/>
    <property type="match status" value="1"/>
</dbReference>
<evidence type="ECO:0000313" key="9">
    <source>
        <dbReference type="Proteomes" id="UP000002964"/>
    </source>
</evidence>
<keyword evidence="9" id="KW-1185">Reference proteome</keyword>
<dbReference type="InterPro" id="IPR020761">
    <property type="entry name" value="UPF0114_bac"/>
</dbReference>
<gene>
    <name evidence="8" type="ORF">Thi970DRAFT_00126</name>
</gene>
<accession>H8YVP9</accession>
<dbReference type="InterPro" id="IPR005134">
    <property type="entry name" value="UPF0114"/>
</dbReference>
<feature type="transmembrane region" description="Helical" evidence="7">
    <location>
        <begin position="138"/>
        <end position="156"/>
    </location>
</feature>
<dbReference type="HAMAP" id="MF_00143">
    <property type="entry name" value="UPF0114"/>
    <property type="match status" value="1"/>
</dbReference>
<protein>
    <recommendedName>
        <fullName evidence="7">UPF0114 protein Thi970DRAFT_00126</fullName>
    </recommendedName>
</protein>
<keyword evidence="6 7" id="KW-0472">Membrane</keyword>
<evidence type="ECO:0000256" key="6">
    <source>
        <dbReference type="ARBA" id="ARBA00023136"/>
    </source>
</evidence>
<name>H8YVP9_9GAMM</name>
<dbReference type="eggNOG" id="COG2862">
    <property type="taxonomic scope" value="Bacteria"/>
</dbReference>
<evidence type="ECO:0000256" key="5">
    <source>
        <dbReference type="ARBA" id="ARBA00022989"/>
    </source>
</evidence>
<proteinExistence type="inferred from homology"/>